<dbReference type="HOGENOM" id="CLU_2154305_0_0_7"/>
<sequence length="111" mass="11977">MGVDSAAGYQGLAIYDGNKVYECESIGGTIGVTFVVNDMLTLEAGYGYIYDEIDDNAWTGSESNIAQSYYLQTPITLAPGVTVTPEVGMIDERETGEDETFYFGAAWAIAF</sequence>
<protein>
    <recommendedName>
        <fullName evidence="3">Porin</fullName>
    </recommendedName>
</protein>
<reference evidence="1 2" key="2">
    <citation type="submission" date="2012-02" db="EMBL/GenBank/DDBJ databases">
        <title>Improved High-Quality Draft sequence of Desulfobacter postgatei 2ac9.</title>
        <authorList>
            <consortium name="US DOE Joint Genome Institute"/>
            <person name="Lucas S."/>
            <person name="Han J."/>
            <person name="Lapidus A."/>
            <person name="Cheng J.-F."/>
            <person name="Goodwin L."/>
            <person name="Pitluck S."/>
            <person name="Peters L."/>
            <person name="Ovchinnikova G."/>
            <person name="Held B."/>
            <person name="Detter J.C."/>
            <person name="Han C."/>
            <person name="Tapia R."/>
            <person name="Land M."/>
            <person name="Hauser L."/>
            <person name="Kyrpides N."/>
            <person name="Ivanova N."/>
            <person name="Pagani I."/>
            <person name="Orellana R."/>
            <person name="Lovley D."/>
            <person name="Woyke T."/>
        </authorList>
    </citation>
    <scope>NUCLEOTIDE SEQUENCE [LARGE SCALE GENOMIC DNA]</scope>
    <source>
        <strain evidence="1 2">2ac9</strain>
    </source>
</reference>
<accession>I5B5P6</accession>
<keyword evidence="2" id="KW-1185">Reference proteome</keyword>
<reference evidence="1 2" key="1">
    <citation type="submission" date="2011-09" db="EMBL/GenBank/DDBJ databases">
        <authorList>
            <consortium name="US DOE Joint Genome Institute (JGI-PGF)"/>
            <person name="Lucas S."/>
            <person name="Han J."/>
            <person name="Lapidus A."/>
            <person name="Cheng J.-F."/>
            <person name="Goodwin L."/>
            <person name="Pitluck S."/>
            <person name="Peters L."/>
            <person name="Land M.L."/>
            <person name="Hauser L."/>
            <person name="Orellana R."/>
            <person name="Lovley D."/>
            <person name="Woyke T.J."/>
        </authorList>
    </citation>
    <scope>NUCLEOTIDE SEQUENCE [LARGE SCALE GENOMIC DNA]</scope>
    <source>
        <strain evidence="1 2">2ac9</strain>
    </source>
</reference>
<dbReference type="Proteomes" id="UP000005778">
    <property type="component" value="Chromosome"/>
</dbReference>
<organism evidence="1 2">
    <name type="scientific">Desulfobacter postgatei 2ac9</name>
    <dbReference type="NCBI Taxonomy" id="879212"/>
    <lineage>
        <taxon>Bacteria</taxon>
        <taxon>Pseudomonadati</taxon>
        <taxon>Thermodesulfobacteriota</taxon>
        <taxon>Desulfobacteria</taxon>
        <taxon>Desulfobacterales</taxon>
        <taxon>Desulfobacteraceae</taxon>
        <taxon>Desulfobacter</taxon>
    </lineage>
</organism>
<dbReference type="AlphaFoldDB" id="I5B5P6"/>
<dbReference type="RefSeq" id="WP_004074448.1">
    <property type="nucleotide sequence ID" value="NZ_CM001488.1"/>
</dbReference>
<evidence type="ECO:0008006" key="3">
    <source>
        <dbReference type="Google" id="ProtNLM"/>
    </source>
</evidence>
<proteinExistence type="predicted"/>
<dbReference type="EMBL" id="CM001488">
    <property type="protein sequence ID" value="EIM64809.1"/>
    <property type="molecule type" value="Genomic_DNA"/>
</dbReference>
<evidence type="ECO:0000313" key="2">
    <source>
        <dbReference type="Proteomes" id="UP000005778"/>
    </source>
</evidence>
<gene>
    <name evidence="1" type="ORF">DespoDRAFT_02997</name>
</gene>
<evidence type="ECO:0000313" key="1">
    <source>
        <dbReference type="EMBL" id="EIM64809.1"/>
    </source>
</evidence>
<dbReference type="STRING" id="879212.DespoDRAFT_02997"/>
<dbReference type="OrthoDB" id="5413915at2"/>
<name>I5B5P6_9BACT</name>